<evidence type="ECO:0000313" key="2">
    <source>
        <dbReference type="Proteomes" id="UP000059680"/>
    </source>
</evidence>
<dbReference type="InParanoid" id="A0A0P0VQ71"/>
<reference evidence="1 2" key="2">
    <citation type="journal article" date="2013" name="Plant Cell Physiol.">
        <title>Rice Annotation Project Database (RAP-DB): an integrative and interactive database for rice genomics.</title>
        <authorList>
            <person name="Sakai H."/>
            <person name="Lee S.S."/>
            <person name="Tanaka T."/>
            <person name="Numa H."/>
            <person name="Kim J."/>
            <person name="Kawahara Y."/>
            <person name="Wakimoto H."/>
            <person name="Yang C.C."/>
            <person name="Iwamoto M."/>
            <person name="Abe T."/>
            <person name="Yamada Y."/>
            <person name="Muto A."/>
            <person name="Inokuchi H."/>
            <person name="Ikemura T."/>
            <person name="Matsumoto T."/>
            <person name="Sasaki T."/>
            <person name="Itoh T."/>
        </authorList>
    </citation>
    <scope>NUCLEOTIDE SEQUENCE [LARGE SCALE GENOMIC DNA]</scope>
    <source>
        <strain evidence="2">cv. Nipponbare</strain>
    </source>
</reference>
<dbReference type="EMBL" id="AP014958">
    <property type="protein sequence ID" value="BAS81160.1"/>
    <property type="molecule type" value="Genomic_DNA"/>
</dbReference>
<reference evidence="1 2" key="3">
    <citation type="journal article" date="2013" name="Rice">
        <title>Improvement of the Oryza sativa Nipponbare reference genome using next generation sequence and optical map data.</title>
        <authorList>
            <person name="Kawahara Y."/>
            <person name="de la Bastide M."/>
            <person name="Hamilton J.P."/>
            <person name="Kanamori H."/>
            <person name="McCombie W.R."/>
            <person name="Ouyang S."/>
            <person name="Schwartz D.C."/>
            <person name="Tanaka T."/>
            <person name="Wu J."/>
            <person name="Zhou S."/>
            <person name="Childs K.L."/>
            <person name="Davidson R.M."/>
            <person name="Lin H."/>
            <person name="Quesada-Ocampo L."/>
            <person name="Vaillancourt B."/>
            <person name="Sakai H."/>
            <person name="Lee S.S."/>
            <person name="Kim J."/>
            <person name="Numa H."/>
            <person name="Itoh T."/>
            <person name="Buell C.R."/>
            <person name="Matsumoto T."/>
        </authorList>
    </citation>
    <scope>NUCLEOTIDE SEQUENCE [LARGE SCALE GENOMIC DNA]</scope>
    <source>
        <strain evidence="2">cv. Nipponbare</strain>
    </source>
</reference>
<evidence type="ECO:0000313" key="1">
    <source>
        <dbReference type="EMBL" id="BAS81160.1"/>
    </source>
</evidence>
<dbReference type="Proteomes" id="UP000059680">
    <property type="component" value="Chromosome 2"/>
</dbReference>
<dbReference type="Gramene" id="Os02t0775050-00">
    <property type="protein sequence ID" value="Os02t0775050-00"/>
    <property type="gene ID" value="Os02g0775050"/>
</dbReference>
<sequence>MSVSAAYLKGHTDPPGKPAFSYTVPDQFTMVYTASSTAPTGSIHQKNLSPSTAATKPTTLVTTSKQVYLCICLDNAIP</sequence>
<accession>A0A0P0VQ71</accession>
<keyword evidence="2" id="KW-1185">Reference proteome</keyword>
<dbReference type="AlphaFoldDB" id="A0A0P0VQ71"/>
<protein>
    <submittedName>
        <fullName evidence="1">Os02g0775050 protein</fullName>
    </submittedName>
</protein>
<gene>
    <name evidence="1" type="ordered locus">Os02g0775050</name>
    <name evidence="1" type="ORF">OSNPB_020775050</name>
</gene>
<name>A0A0P0VQ71_ORYSJ</name>
<proteinExistence type="predicted"/>
<reference evidence="2" key="1">
    <citation type="journal article" date="2005" name="Nature">
        <title>The map-based sequence of the rice genome.</title>
        <authorList>
            <consortium name="International rice genome sequencing project (IRGSP)"/>
            <person name="Matsumoto T."/>
            <person name="Wu J."/>
            <person name="Kanamori H."/>
            <person name="Katayose Y."/>
            <person name="Fujisawa M."/>
            <person name="Namiki N."/>
            <person name="Mizuno H."/>
            <person name="Yamamoto K."/>
            <person name="Antonio B.A."/>
            <person name="Baba T."/>
            <person name="Sakata K."/>
            <person name="Nagamura Y."/>
            <person name="Aoki H."/>
            <person name="Arikawa K."/>
            <person name="Arita K."/>
            <person name="Bito T."/>
            <person name="Chiden Y."/>
            <person name="Fujitsuka N."/>
            <person name="Fukunaka R."/>
            <person name="Hamada M."/>
            <person name="Harada C."/>
            <person name="Hayashi A."/>
            <person name="Hijishita S."/>
            <person name="Honda M."/>
            <person name="Hosokawa S."/>
            <person name="Ichikawa Y."/>
            <person name="Idonuma A."/>
            <person name="Iijima M."/>
            <person name="Ikeda M."/>
            <person name="Ikeno M."/>
            <person name="Ito K."/>
            <person name="Ito S."/>
            <person name="Ito T."/>
            <person name="Ito Y."/>
            <person name="Ito Y."/>
            <person name="Iwabuchi A."/>
            <person name="Kamiya K."/>
            <person name="Karasawa W."/>
            <person name="Kurita K."/>
            <person name="Katagiri S."/>
            <person name="Kikuta A."/>
            <person name="Kobayashi H."/>
            <person name="Kobayashi N."/>
            <person name="Machita K."/>
            <person name="Maehara T."/>
            <person name="Masukawa M."/>
            <person name="Mizubayashi T."/>
            <person name="Mukai Y."/>
            <person name="Nagasaki H."/>
            <person name="Nagata Y."/>
            <person name="Naito S."/>
            <person name="Nakashima M."/>
            <person name="Nakama Y."/>
            <person name="Nakamichi Y."/>
            <person name="Nakamura M."/>
            <person name="Meguro A."/>
            <person name="Negishi M."/>
            <person name="Ohta I."/>
            <person name="Ohta T."/>
            <person name="Okamoto M."/>
            <person name="Ono N."/>
            <person name="Saji S."/>
            <person name="Sakaguchi M."/>
            <person name="Sakai K."/>
            <person name="Shibata M."/>
            <person name="Shimokawa T."/>
            <person name="Song J."/>
            <person name="Takazaki Y."/>
            <person name="Terasawa K."/>
            <person name="Tsugane M."/>
            <person name="Tsuji K."/>
            <person name="Ueda S."/>
            <person name="Waki K."/>
            <person name="Yamagata H."/>
            <person name="Yamamoto M."/>
            <person name="Yamamoto S."/>
            <person name="Yamane H."/>
            <person name="Yoshiki S."/>
            <person name="Yoshihara R."/>
            <person name="Yukawa K."/>
            <person name="Zhong H."/>
            <person name="Yano M."/>
            <person name="Yuan Q."/>
            <person name="Ouyang S."/>
            <person name="Liu J."/>
            <person name="Jones K.M."/>
            <person name="Gansberger K."/>
            <person name="Moffat K."/>
            <person name="Hill J."/>
            <person name="Bera J."/>
            <person name="Fadrosh D."/>
            <person name="Jin S."/>
            <person name="Johri S."/>
            <person name="Kim M."/>
            <person name="Overton L."/>
            <person name="Reardon M."/>
            <person name="Tsitrin T."/>
            <person name="Vuong H."/>
            <person name="Weaver B."/>
            <person name="Ciecko A."/>
            <person name="Tallon L."/>
            <person name="Jackson J."/>
            <person name="Pai G."/>
            <person name="Aken S.V."/>
            <person name="Utterback T."/>
            <person name="Reidmuller S."/>
            <person name="Feldblyum T."/>
            <person name="Hsiao J."/>
            <person name="Zismann V."/>
            <person name="Iobst S."/>
            <person name="de Vazeille A.R."/>
            <person name="Buell C.R."/>
            <person name="Ying K."/>
            <person name="Li Y."/>
            <person name="Lu T."/>
            <person name="Huang Y."/>
            <person name="Zhao Q."/>
            <person name="Feng Q."/>
            <person name="Zhang L."/>
            <person name="Zhu J."/>
            <person name="Weng Q."/>
            <person name="Mu J."/>
            <person name="Lu Y."/>
            <person name="Fan D."/>
            <person name="Liu Y."/>
            <person name="Guan J."/>
            <person name="Zhang Y."/>
            <person name="Yu S."/>
            <person name="Liu X."/>
            <person name="Zhang Y."/>
            <person name="Hong G."/>
            <person name="Han B."/>
            <person name="Choisne N."/>
            <person name="Demange N."/>
            <person name="Orjeda G."/>
            <person name="Samain S."/>
            <person name="Cattolico L."/>
            <person name="Pelletier E."/>
            <person name="Couloux A."/>
            <person name="Segurens B."/>
            <person name="Wincker P."/>
            <person name="D'Hont A."/>
            <person name="Scarpelli C."/>
            <person name="Weissenbach J."/>
            <person name="Salanoubat M."/>
            <person name="Quetier F."/>
            <person name="Yu Y."/>
            <person name="Kim H.R."/>
            <person name="Rambo T."/>
            <person name="Currie J."/>
            <person name="Collura K."/>
            <person name="Luo M."/>
            <person name="Yang T."/>
            <person name="Ammiraju J.S.S."/>
            <person name="Engler F."/>
            <person name="Soderlund C."/>
            <person name="Wing R.A."/>
            <person name="Palmer L.E."/>
            <person name="de la Bastide M."/>
            <person name="Spiegel L."/>
            <person name="Nascimento L."/>
            <person name="Zutavern T."/>
            <person name="O'Shaughnessy A."/>
            <person name="Dike S."/>
            <person name="Dedhia N."/>
            <person name="Preston R."/>
            <person name="Balija V."/>
            <person name="McCombie W.R."/>
            <person name="Chow T."/>
            <person name="Chen H."/>
            <person name="Chung M."/>
            <person name="Chen C."/>
            <person name="Shaw J."/>
            <person name="Wu H."/>
            <person name="Hsiao K."/>
            <person name="Chao Y."/>
            <person name="Chu M."/>
            <person name="Cheng C."/>
            <person name="Hour A."/>
            <person name="Lee P."/>
            <person name="Lin S."/>
            <person name="Lin Y."/>
            <person name="Liou J."/>
            <person name="Liu S."/>
            <person name="Hsing Y."/>
            <person name="Raghuvanshi S."/>
            <person name="Mohanty A."/>
            <person name="Bharti A.K."/>
            <person name="Gaur A."/>
            <person name="Gupta V."/>
            <person name="Kumar D."/>
            <person name="Ravi V."/>
            <person name="Vij S."/>
            <person name="Kapur A."/>
            <person name="Khurana P."/>
            <person name="Khurana P."/>
            <person name="Khurana J.P."/>
            <person name="Tyagi A.K."/>
            <person name="Gaikwad K."/>
            <person name="Singh A."/>
            <person name="Dalal V."/>
            <person name="Srivastava S."/>
            <person name="Dixit A."/>
            <person name="Pal A.K."/>
            <person name="Ghazi I.A."/>
            <person name="Yadav M."/>
            <person name="Pandit A."/>
            <person name="Bhargava A."/>
            <person name="Sureshbabu K."/>
            <person name="Batra K."/>
            <person name="Sharma T.R."/>
            <person name="Mohapatra T."/>
            <person name="Singh N.K."/>
            <person name="Messing J."/>
            <person name="Nelson A.B."/>
            <person name="Fuks G."/>
            <person name="Kavchok S."/>
            <person name="Keizer G."/>
            <person name="Linton E."/>
            <person name="Llaca V."/>
            <person name="Song R."/>
            <person name="Tanyolac B."/>
            <person name="Young S."/>
            <person name="Ho-Il K."/>
            <person name="Hahn J.H."/>
            <person name="Sangsakoo G."/>
            <person name="Vanavichit A."/>
            <person name="de Mattos Luiz.A.T."/>
            <person name="Zimmer P.D."/>
            <person name="Malone G."/>
            <person name="Dellagostin O."/>
            <person name="de Oliveira A.C."/>
            <person name="Bevan M."/>
            <person name="Bancroft I."/>
            <person name="Minx P."/>
            <person name="Cordum H."/>
            <person name="Wilson R."/>
            <person name="Cheng Z."/>
            <person name="Jin W."/>
            <person name="Jiang J."/>
            <person name="Leong S.A."/>
            <person name="Iwama H."/>
            <person name="Gojobori T."/>
            <person name="Itoh T."/>
            <person name="Niimura Y."/>
            <person name="Fujii Y."/>
            <person name="Habara T."/>
            <person name="Sakai H."/>
            <person name="Sato Y."/>
            <person name="Wilson G."/>
            <person name="Kumar K."/>
            <person name="McCouch S."/>
            <person name="Juretic N."/>
            <person name="Hoen D."/>
            <person name="Wright S."/>
            <person name="Bruskiewich R."/>
            <person name="Bureau T."/>
            <person name="Miyao A."/>
            <person name="Hirochika H."/>
            <person name="Nishikawa T."/>
            <person name="Kadowaki K."/>
            <person name="Sugiura M."/>
            <person name="Burr B."/>
            <person name="Sasaki T."/>
        </authorList>
    </citation>
    <scope>NUCLEOTIDE SEQUENCE [LARGE SCALE GENOMIC DNA]</scope>
    <source>
        <strain evidence="2">cv. Nipponbare</strain>
    </source>
</reference>
<dbReference type="PaxDb" id="39947-A0A0P0VQ71"/>
<organism evidence="1 2">
    <name type="scientific">Oryza sativa subsp. japonica</name>
    <name type="common">Rice</name>
    <dbReference type="NCBI Taxonomy" id="39947"/>
    <lineage>
        <taxon>Eukaryota</taxon>
        <taxon>Viridiplantae</taxon>
        <taxon>Streptophyta</taxon>
        <taxon>Embryophyta</taxon>
        <taxon>Tracheophyta</taxon>
        <taxon>Spermatophyta</taxon>
        <taxon>Magnoliopsida</taxon>
        <taxon>Liliopsida</taxon>
        <taxon>Poales</taxon>
        <taxon>Poaceae</taxon>
        <taxon>BOP clade</taxon>
        <taxon>Oryzoideae</taxon>
        <taxon>Oryzeae</taxon>
        <taxon>Oryzinae</taxon>
        <taxon>Oryza</taxon>
        <taxon>Oryza sativa</taxon>
    </lineage>
</organism>